<evidence type="ECO:0000313" key="4">
    <source>
        <dbReference type="Proteomes" id="UP000776164"/>
    </source>
</evidence>
<sequence>MSTSPNAKVLSISGSNDGLATPAKIAESKKLLPAATTFVVVDGGVHAFFGDYGPQSGDGQPATTHDDARTQISGASVAFVDGFDK</sequence>
<keyword evidence="3" id="KW-0378">Hydrolase</keyword>
<dbReference type="Proteomes" id="UP000776164">
    <property type="component" value="Unassembled WGS sequence"/>
</dbReference>
<organism evidence="3 4">
    <name type="scientific">Subtercola frigoramans</name>
    <dbReference type="NCBI Taxonomy" id="120298"/>
    <lineage>
        <taxon>Bacteria</taxon>
        <taxon>Bacillati</taxon>
        <taxon>Actinomycetota</taxon>
        <taxon>Actinomycetes</taxon>
        <taxon>Micrococcales</taxon>
        <taxon>Microbacteriaceae</taxon>
        <taxon>Subtercola</taxon>
    </lineage>
</organism>
<dbReference type="Pfam" id="PF12695">
    <property type="entry name" value="Abhydrolase_5"/>
    <property type="match status" value="1"/>
</dbReference>
<reference evidence="3 4" key="1">
    <citation type="submission" date="2021-01" db="EMBL/GenBank/DDBJ databases">
        <title>Sequencing the genomes of 1000 actinobacteria strains.</title>
        <authorList>
            <person name="Klenk H.-P."/>
        </authorList>
    </citation>
    <scope>NUCLEOTIDE SEQUENCE [LARGE SCALE GENOMIC DNA]</scope>
    <source>
        <strain evidence="3 4">DSM 13057</strain>
    </source>
</reference>
<protein>
    <submittedName>
        <fullName evidence="3">Dienelactone hydrolase</fullName>
    </submittedName>
</protein>
<comment type="caution">
    <text evidence="3">The sequence shown here is derived from an EMBL/GenBank/DDBJ whole genome shotgun (WGS) entry which is preliminary data.</text>
</comment>
<evidence type="ECO:0000256" key="1">
    <source>
        <dbReference type="SAM" id="MobiDB-lite"/>
    </source>
</evidence>
<dbReference type="InterPro" id="IPR029059">
    <property type="entry name" value="AB_hydrolase_5"/>
</dbReference>
<accession>A0ABS2L7K1</accession>
<gene>
    <name evidence="3" type="ORF">JOE66_002691</name>
</gene>
<dbReference type="SUPFAM" id="SSF53474">
    <property type="entry name" value="alpha/beta-Hydrolases"/>
    <property type="match status" value="1"/>
</dbReference>
<feature type="compositionally biased region" description="Polar residues" evidence="1">
    <location>
        <begin position="1"/>
        <end position="18"/>
    </location>
</feature>
<evidence type="ECO:0000259" key="2">
    <source>
        <dbReference type="Pfam" id="PF12695"/>
    </source>
</evidence>
<keyword evidence="4" id="KW-1185">Reference proteome</keyword>
<evidence type="ECO:0000313" key="3">
    <source>
        <dbReference type="EMBL" id="MBM7473057.1"/>
    </source>
</evidence>
<dbReference type="GO" id="GO:0016787">
    <property type="term" value="F:hydrolase activity"/>
    <property type="evidence" value="ECO:0007669"/>
    <property type="project" value="UniProtKB-KW"/>
</dbReference>
<feature type="domain" description="Alpha/beta hydrolase fold-5" evidence="2">
    <location>
        <begin position="6"/>
        <end position="66"/>
    </location>
</feature>
<proteinExistence type="predicted"/>
<dbReference type="EMBL" id="JAFBBU010000001">
    <property type="protein sequence ID" value="MBM7473057.1"/>
    <property type="molecule type" value="Genomic_DNA"/>
</dbReference>
<feature type="region of interest" description="Disordered" evidence="1">
    <location>
        <begin position="1"/>
        <end position="20"/>
    </location>
</feature>
<dbReference type="InterPro" id="IPR029058">
    <property type="entry name" value="AB_hydrolase_fold"/>
</dbReference>
<name>A0ABS2L7K1_9MICO</name>